<evidence type="ECO:0000313" key="1">
    <source>
        <dbReference type="EMBL" id="KRX83098.1"/>
    </source>
</evidence>
<reference evidence="1 2" key="1">
    <citation type="submission" date="2015-01" db="EMBL/GenBank/DDBJ databases">
        <title>Evolution of Trichinella species and genotypes.</title>
        <authorList>
            <person name="Korhonen P.K."/>
            <person name="Edoardo P."/>
            <person name="Giuseppe L.R."/>
            <person name="Gasser R.B."/>
        </authorList>
    </citation>
    <scope>NUCLEOTIDE SEQUENCE [LARGE SCALE GENOMIC DNA]</scope>
    <source>
        <strain evidence="1">ISS141</strain>
    </source>
</reference>
<comment type="caution">
    <text evidence="1">The sequence shown here is derived from an EMBL/GenBank/DDBJ whole genome shotgun (WGS) entry which is preliminary data.</text>
</comment>
<sequence>MPKLKVPISIPRTARNIQSEDMQLIKISVVGAWIVHLQCRCLSLVLEFGMLSRLTSWVGVSFVFQRLANFCSSTATVSRLILQL</sequence>
<dbReference type="AlphaFoldDB" id="A0A0V0X4Z1"/>
<dbReference type="EMBL" id="JYDU01000743">
    <property type="protein sequence ID" value="KRX83098.1"/>
    <property type="molecule type" value="Genomic_DNA"/>
</dbReference>
<proteinExistence type="predicted"/>
<gene>
    <name evidence="1" type="ORF">T4E_4321</name>
</gene>
<protein>
    <submittedName>
        <fullName evidence="1">Uncharacterized protein</fullName>
    </submittedName>
</protein>
<accession>A0A0V0X4Z1</accession>
<organism evidence="1 2">
    <name type="scientific">Trichinella pseudospiralis</name>
    <name type="common">Parasitic roundworm</name>
    <dbReference type="NCBI Taxonomy" id="6337"/>
    <lineage>
        <taxon>Eukaryota</taxon>
        <taxon>Metazoa</taxon>
        <taxon>Ecdysozoa</taxon>
        <taxon>Nematoda</taxon>
        <taxon>Enoplea</taxon>
        <taxon>Dorylaimia</taxon>
        <taxon>Trichinellida</taxon>
        <taxon>Trichinellidae</taxon>
        <taxon>Trichinella</taxon>
    </lineage>
</organism>
<name>A0A0V0X4Z1_TRIPS</name>
<evidence type="ECO:0000313" key="2">
    <source>
        <dbReference type="Proteomes" id="UP000054815"/>
    </source>
</evidence>
<dbReference type="Proteomes" id="UP000054815">
    <property type="component" value="Unassembled WGS sequence"/>
</dbReference>